<sequence>MLDLSSNRIQCRHITGGVLFLHHMPTHFAILHPPGFGTTVVSVLCLPAVKPMHYLILQQPIGHKLVGFSELVMDLHRELIDLKRASAMPVIYSHNIYLCDDFGLPIERTAGWCAWKTSRAFSS</sequence>
<organism evidence="2 4">
    <name type="scientific">Azotobacter beijerinckii</name>
    <dbReference type="NCBI Taxonomy" id="170623"/>
    <lineage>
        <taxon>Bacteria</taxon>
        <taxon>Pseudomonadati</taxon>
        <taxon>Pseudomonadota</taxon>
        <taxon>Gammaproteobacteria</taxon>
        <taxon>Pseudomonadales</taxon>
        <taxon>Pseudomonadaceae</taxon>
        <taxon>Azotobacter</taxon>
    </lineage>
</organism>
<reference evidence="1 3" key="1">
    <citation type="submission" date="2016-10" db="EMBL/GenBank/DDBJ databases">
        <authorList>
            <person name="Varghese N."/>
            <person name="Submissions S."/>
        </authorList>
    </citation>
    <scope>NUCLEOTIDE SEQUENCE [LARGE SCALE GENOMIC DNA]</scope>
    <source>
        <strain evidence="1 3">DSM 282</strain>
    </source>
</reference>
<evidence type="ECO:0000313" key="2">
    <source>
        <dbReference type="EMBL" id="SFL64906.1"/>
    </source>
</evidence>
<reference evidence="2 4" key="2">
    <citation type="submission" date="2016-10" db="EMBL/GenBank/DDBJ databases">
        <authorList>
            <person name="de Groot N.N."/>
        </authorList>
    </citation>
    <scope>NUCLEOTIDE SEQUENCE [LARGE SCALE GENOMIC DNA]</scope>
    <source>
        <strain evidence="2 4">DSM 381</strain>
    </source>
</reference>
<dbReference type="AlphaFoldDB" id="A0A1I4JFJ8"/>
<name>A0A1I4JFJ8_9GAMM</name>
<evidence type="ECO:0000313" key="4">
    <source>
        <dbReference type="Proteomes" id="UP000199579"/>
    </source>
</evidence>
<gene>
    <name evidence="1" type="ORF">SAMN04244571_04813</name>
    <name evidence="2" type="ORF">SAMN04244574_04820</name>
</gene>
<evidence type="ECO:0000313" key="1">
    <source>
        <dbReference type="EMBL" id="SFB65349.1"/>
    </source>
</evidence>
<dbReference type="Proteomes" id="UP000199579">
    <property type="component" value="Unassembled WGS sequence"/>
</dbReference>
<accession>A0A1I4JFJ8</accession>
<keyword evidence="3" id="KW-1185">Reference proteome</keyword>
<dbReference type="EMBL" id="FOSX01000219">
    <property type="protein sequence ID" value="SFL64906.1"/>
    <property type="molecule type" value="Genomic_DNA"/>
</dbReference>
<protein>
    <submittedName>
        <fullName evidence="2">Uncharacterized protein</fullName>
    </submittedName>
</protein>
<dbReference type="Proteomes" id="UP000198861">
    <property type="component" value="Unassembled WGS sequence"/>
</dbReference>
<proteinExistence type="predicted"/>
<dbReference type="EMBL" id="FOKJ01000202">
    <property type="protein sequence ID" value="SFB65349.1"/>
    <property type="molecule type" value="Genomic_DNA"/>
</dbReference>
<evidence type="ECO:0000313" key="3">
    <source>
        <dbReference type="Proteomes" id="UP000198861"/>
    </source>
</evidence>